<feature type="domain" description="ABC toxin N-terminal" evidence="3">
    <location>
        <begin position="1259"/>
        <end position="1388"/>
    </location>
</feature>
<comment type="caution">
    <text evidence="4">The sequence shown here is derived from an EMBL/GenBank/DDBJ whole genome shotgun (WGS) entry which is preliminary data.</text>
</comment>
<evidence type="ECO:0000313" key="5">
    <source>
        <dbReference type="Proteomes" id="UP001589894"/>
    </source>
</evidence>
<evidence type="ECO:0000313" key="4">
    <source>
        <dbReference type="EMBL" id="MFC0567723.1"/>
    </source>
</evidence>
<dbReference type="RefSeq" id="WP_377343058.1">
    <property type="nucleotide sequence ID" value="NZ_JBHLUE010000026.1"/>
</dbReference>
<dbReference type="InterPro" id="IPR046839">
    <property type="entry name" value="ABC_toxin_N"/>
</dbReference>
<dbReference type="EMBL" id="JBHLUE010000026">
    <property type="protein sequence ID" value="MFC0567723.1"/>
    <property type="molecule type" value="Genomic_DNA"/>
</dbReference>
<evidence type="ECO:0000259" key="2">
    <source>
        <dbReference type="Pfam" id="PF18413"/>
    </source>
</evidence>
<dbReference type="Pfam" id="PF18276">
    <property type="entry name" value="TcA_TcB_BD"/>
    <property type="match status" value="1"/>
</dbReference>
<evidence type="ECO:0000259" key="1">
    <source>
        <dbReference type="Pfam" id="PF18276"/>
    </source>
</evidence>
<evidence type="ECO:0000259" key="3">
    <source>
        <dbReference type="Pfam" id="PF20220"/>
    </source>
</evidence>
<dbReference type="InterPro" id="IPR040840">
    <property type="entry name" value="TcA_TcB_BD"/>
</dbReference>
<name>A0ABV6P604_9ACTN</name>
<feature type="domain" description="Tc toxin complex TcA C-terminal TcB-binding" evidence="1">
    <location>
        <begin position="2484"/>
        <end position="2761"/>
    </location>
</feature>
<proteinExistence type="predicted"/>
<dbReference type="Proteomes" id="UP001589894">
    <property type="component" value="Unassembled WGS sequence"/>
</dbReference>
<feature type="domain" description="Neuraminidase-like" evidence="2">
    <location>
        <begin position="1418"/>
        <end position="1540"/>
    </location>
</feature>
<reference evidence="4 5" key="1">
    <citation type="submission" date="2024-09" db="EMBL/GenBank/DDBJ databases">
        <authorList>
            <person name="Sun Q."/>
            <person name="Mori K."/>
        </authorList>
    </citation>
    <scope>NUCLEOTIDE SEQUENCE [LARGE SCALE GENOMIC DNA]</scope>
    <source>
        <strain evidence="4 5">TBRC 2205</strain>
    </source>
</reference>
<gene>
    <name evidence="4" type="ORF">ACFFHU_26740</name>
</gene>
<dbReference type="Pfam" id="PF18413">
    <property type="entry name" value="Neuraminidase"/>
    <property type="match status" value="1"/>
</dbReference>
<dbReference type="InterPro" id="IPR041079">
    <property type="entry name" value="Neuraminidase-like"/>
</dbReference>
<protein>
    <submittedName>
        <fullName evidence="4">Neuraminidase-like domain-containing protein</fullName>
    </submittedName>
</protein>
<organism evidence="4 5">
    <name type="scientific">Plantactinospora siamensis</name>
    <dbReference type="NCBI Taxonomy" id="555372"/>
    <lineage>
        <taxon>Bacteria</taxon>
        <taxon>Bacillati</taxon>
        <taxon>Actinomycetota</taxon>
        <taxon>Actinomycetes</taxon>
        <taxon>Micromonosporales</taxon>
        <taxon>Micromonosporaceae</taxon>
        <taxon>Plantactinospora</taxon>
    </lineage>
</organism>
<keyword evidence="5" id="KW-1185">Reference proteome</keyword>
<dbReference type="Pfam" id="PF20220">
    <property type="entry name" value="ABC_toxin_N"/>
    <property type="match status" value="1"/>
</dbReference>
<accession>A0ABV6P604</accession>
<sequence>MPALEPTDLLTLHRLSGATLPEIQRQDERLYGQLAEAAGQERRSTVLTQFSGASEGLRDRLGRLDYTPQGDGGDLAELVLRGLRDQQADRDAGREAAERLVELNRSGTLDDPAALDTPISDHPLFQAELGQATVVRLAVSARVPVESAGRVLGVANTAGELNDAAVRTLVDKQVLPADQADSLGRVVTLYHLTGDTDRAEALHRGLAADVLPDKAGPAAMAGLGPEGWSAVIARGKVAVPEGLTEREYADHLDHAISGLFPTDALLSRATAEQGPLRGTPAETVYRRNPGVELLTLDYGPDSADLDRLDFGDLDPDRRGEAVADLKAYQRMFALTDRTDHAYTLLRGDFRDATSIAALRPEKFAAISGLAEKVALDYHAAARGTLANVTTAVASIIDVIRGGFDDLKVSNLLPSVQDYLKRLDGYSDLFGSQDFCDCSHCQSILGPAAYFVDLMTFVSEHVSEPYFSGAKANDPLHLRVRRPDLWTLPLTCENTNTLVPWLDIINTICENFLANRTGFGGDLTDRGAVEEHVYHQRLAVATGSFQQPFTLPLARLSAYLGHFELSRVAVARAYGAPARAVAAAALGVSSTEYDLLVTPHADTAFLSRVYGVAFSVDGAGAVAPLDVQPLLAATGLDRDTFGALVGTAFVTAGGTEPVQLVTAKSTPDAVQNDVERAQGLRLTSLDRLHRLARLVRRLPWSVAETDLLLAQLRPGDPGRLDAAVLTDLLDVLDVHARFALPAEQNSALWAPVPTVALPGASGSLFDRLFNLPTYVRLDGTLPKPGVSFVHPSLRSEGVPNPADNTLHRLLAAVGLPDDQFAALILALSPALGADPAAADEDDRGFALTAANLTLLYRHARLAKLLRVDAADLAALIGVAGLAGGAVTDRADLGALLAAVDWWRASGYRLDDLAVATGGTPRQPARYPAPAEVATAVATSIAADNALRFADTVFAFVPGVTEDQSRAIIAANAAAVRPSADGAALRLAADFDPAAPLTVPAGVTAAEPDLRAALLAHHAGRVLPPRLATALHLAADRVSALAALAGADLGAAALVEAVQGGPIGPLVDLVATLVPLSVAFAGPAYDPAALAFLAAHPDVFGVSDYTALTVPALRRLGAYARFDAAIRAAVAVTGATDDAAAAAVEAGRVALRQVLGGFVPGTGFPANATGPLGVVLGAQPALVATVLPHLSLPAAAPAALEVLARAVDLASRLGVGGDVLALIVSDDYGQQTRAGEALLSAARARYPDEREFADRLAPAENQLRGQRRDALCDYLVRSLSGEFGTVDDIYEYLLVDVRLEGCAQTSWLVAAISSVQLYLHRVLAGLEQDRRDPGDPARTAVPADAVPADEWQWRKNYRVWEANRKVFLWPENYLEPELRDDKTPLFADLESALMQQQITPQNVLDAYAGYLDGFDELAGLRVAGVYHDKDAAARTDVLHLFGVTPADPPVYYYRTVENAYYGELSADRQVSYGPWRKISVQIPVRHVSPIVYLNRLFVFWTEVTTTTKNEVKDGASTFVGYRHRLTLKYTTLRLDGRWSPPQGIALIGAGFPNGDGVVDDPLGERIEYDRLAQAVSSLDFVGIYQQTLALATPRYDTKVHSEPIDGYTLKGLQWDRVYPIVDPYGRLKLTMRNFTLSTGVDFYTRRIATLPPALFGIDLASLFFGAPDRTAVSTRPEGTGWGLYLSHPAYRLLDAYPQASVVADARYLDALAAVYETAGLAGQLAAGLYTTRLGTLTATPEVTAVNGSPTDAIVDLTADQLYVQTTTRPGPLAVVKRLSTTLGPRMSRTLFAGGVSSLLATPNQLALGEANPPLSAAPGLADEVVRGRIDWTGPYGTYYREIFFHIPFLLANHLNGQGDFQAAQGWYRYIFDPAAAETIAVPPGTPPAEAARRQRDRVWRYAEFRGLDAPTLREVLTDPAAIEAYRKDPFNPHAIARQRLSAYQKSIVMKYVDNLLDWGDSLFTAFTTESVNEATMLYVEAADILGRRPARLGSCGEGAVQPRTYEKIAPLVKAGSPFLVELEHVLWFGTRVPAVYGTRKRSVQRVIDPDELRFFTERATPALRLKQATVAVAAGVRDRLDAGAAGLAEAPELRRVVGRAAVRAGATAGAGAAEAGARADVPAEGPRRPVELAGAGLLAAAGAVAAARQDAAQAVLTAQTPGLSRFTDWREAGIGSWAIDQRRAGGERTVVAPTVDGGRWRTLLPPLPFGWHIVRQFTPVFCVPANADLLAYWDRVDDRLYKLRHCLDITGTPRQLALFAPEIDPRLLVRARAAGLSIDEALGAGTGDLPPYRFSYLIERARQHAAVVQGFGAALQSALERKDAEELNRLYATNQQNLLAMSTRLREWEIELATSAVDTLNSQIDSVSFRRNYYASLLDDDLNAGETIQSVAKNVAAVSFVAGSLLQGTAGVLSLIPELGSPFAMKYGGVALGSSLKGWGAMASDTAKLAEVVSAAAGLAGGFARRREGWQFQRDLADNELKQLAKQAQAAAVRQKVANRSLEVHNRQVEQQQEVLDLMGSRFTGLGLYTWLASTLQRLFREAFNNAYATARLAEQAYRFERGDETTPLLRGGYFDPTRAGLLAGEQLMMDLEAMERRFIETNYRTPEVDQAFSLAQIDPAALVRLRQTGECAFDLPEVFFDLFYPGQYRRRTKAVRLTIPSVTGPYTNVGATLELTGSKIRKDPVPGAAGLQVVPLRRSVAIATSTAQHDTGVFEFSFRDERYMPFEGAGAVSSWRLTLPKTFRPFDYETITDVIIHLSYTAEQDGVLRGTVEQANAALDGTIMNHLATEGLARVYGLRQDFSTAFNRLLHSPANTPVRIALTDRHLPIFLRGRELTVTTAKLVLRTPPGQTVSGVSVGIDATVAGGFTRDPALADLYTADVTAAFAAGLLGERTLTVRAAGDLAPSPQPPGDPSAVDDGKLLDVLLYLEVTLA</sequence>